<keyword evidence="10" id="KW-0812">Transmembrane</keyword>
<evidence type="ECO:0000256" key="7">
    <source>
        <dbReference type="ARBA" id="ARBA00023157"/>
    </source>
</evidence>
<evidence type="ECO:0000256" key="1">
    <source>
        <dbReference type="ARBA" id="ARBA00008455"/>
    </source>
</evidence>
<keyword evidence="2" id="KW-0645">Protease</keyword>
<feature type="region of interest" description="Disordered" evidence="9">
    <location>
        <begin position="1"/>
        <end position="84"/>
    </location>
</feature>
<dbReference type="CDD" id="cd02248">
    <property type="entry name" value="Peptidase_C1A"/>
    <property type="match status" value="1"/>
</dbReference>
<evidence type="ECO:0000256" key="5">
    <source>
        <dbReference type="ARBA" id="ARBA00022807"/>
    </source>
</evidence>
<dbReference type="PROSITE" id="PS00639">
    <property type="entry name" value="THIOL_PROTEASE_HIS"/>
    <property type="match status" value="1"/>
</dbReference>
<reference evidence="13 14" key="1">
    <citation type="submission" date="2019-12" db="EMBL/GenBank/DDBJ databases">
        <authorList>
            <person name="Scholz U."/>
            <person name="Mascher M."/>
            <person name="Fiebig A."/>
        </authorList>
    </citation>
    <scope>NUCLEOTIDE SEQUENCE</scope>
</reference>
<keyword evidence="6" id="KW-0865">Zymogen</keyword>
<evidence type="ECO:0000256" key="2">
    <source>
        <dbReference type="ARBA" id="ARBA00022670"/>
    </source>
</evidence>
<feature type="domain" description="Cathepsin propeptide inhibitor" evidence="12">
    <location>
        <begin position="130"/>
        <end position="186"/>
    </location>
</feature>
<name>A0A7I8IDU4_SPIIN</name>
<dbReference type="InterPro" id="IPR013128">
    <property type="entry name" value="Peptidase_C1A"/>
</dbReference>
<dbReference type="InterPro" id="IPR039417">
    <property type="entry name" value="Peptidase_C1A_papain-like"/>
</dbReference>
<feature type="compositionally biased region" description="Polar residues" evidence="9">
    <location>
        <begin position="409"/>
        <end position="421"/>
    </location>
</feature>
<feature type="transmembrane region" description="Helical" evidence="10">
    <location>
        <begin position="88"/>
        <end position="107"/>
    </location>
</feature>
<dbReference type="InterPro" id="IPR013201">
    <property type="entry name" value="Prot_inhib_I29"/>
</dbReference>
<keyword evidence="4" id="KW-0378">Hydrolase</keyword>
<keyword evidence="14" id="KW-1185">Reference proteome</keyword>
<dbReference type="InterPro" id="IPR000668">
    <property type="entry name" value="Peptidase_C1A_C"/>
</dbReference>
<dbReference type="GO" id="GO:0006508">
    <property type="term" value="P:proteolysis"/>
    <property type="evidence" value="ECO:0007669"/>
    <property type="project" value="UniProtKB-KW"/>
</dbReference>
<dbReference type="EMBL" id="CACRZD030000002">
    <property type="protein sequence ID" value="CAA6655555.1"/>
    <property type="molecule type" value="Genomic_DNA"/>
</dbReference>
<dbReference type="AlphaFoldDB" id="A0A7I8IDU4"/>
<evidence type="ECO:0000256" key="10">
    <source>
        <dbReference type="SAM" id="Phobius"/>
    </source>
</evidence>
<keyword evidence="10" id="KW-0472">Membrane</keyword>
<gene>
    <name evidence="13" type="ORF">SI7747_02002095</name>
</gene>
<evidence type="ECO:0000313" key="14">
    <source>
        <dbReference type="Proteomes" id="UP001189122"/>
    </source>
</evidence>
<keyword evidence="10" id="KW-1133">Transmembrane helix</keyword>
<dbReference type="InterPro" id="IPR025660">
    <property type="entry name" value="Pept_his_AS"/>
</dbReference>
<evidence type="ECO:0000259" key="11">
    <source>
        <dbReference type="SMART" id="SM00645"/>
    </source>
</evidence>
<dbReference type="InterPro" id="IPR000169">
    <property type="entry name" value="Pept_cys_AS"/>
</dbReference>
<keyword evidence="3" id="KW-0732">Signal</keyword>
<evidence type="ECO:0000256" key="4">
    <source>
        <dbReference type="ARBA" id="ARBA00022801"/>
    </source>
</evidence>
<dbReference type="Pfam" id="PF00112">
    <property type="entry name" value="Peptidase_C1"/>
    <property type="match status" value="1"/>
</dbReference>
<dbReference type="SMART" id="SM00645">
    <property type="entry name" value="Pept_C1"/>
    <property type="match status" value="1"/>
</dbReference>
<organism evidence="13">
    <name type="scientific">Spirodela intermedia</name>
    <name type="common">Intermediate duckweed</name>
    <dbReference type="NCBI Taxonomy" id="51605"/>
    <lineage>
        <taxon>Eukaryota</taxon>
        <taxon>Viridiplantae</taxon>
        <taxon>Streptophyta</taxon>
        <taxon>Embryophyta</taxon>
        <taxon>Tracheophyta</taxon>
        <taxon>Spermatophyta</taxon>
        <taxon>Magnoliopsida</taxon>
        <taxon>Liliopsida</taxon>
        <taxon>Araceae</taxon>
        <taxon>Lemnoideae</taxon>
        <taxon>Spirodela</taxon>
    </lineage>
</organism>
<evidence type="ECO:0000256" key="3">
    <source>
        <dbReference type="ARBA" id="ARBA00022729"/>
    </source>
</evidence>
<dbReference type="FunFam" id="3.90.70.10:FF:000057">
    <property type="entry name" value="Cysteine protease RD19A"/>
    <property type="match status" value="1"/>
</dbReference>
<dbReference type="InterPro" id="IPR038765">
    <property type="entry name" value="Papain-like_cys_pep_sf"/>
</dbReference>
<sequence>MTEGEWPVHRGERERERGGGGGGHVYERPTTRPHLPTCSLHAAHPSASGHRRAAGKRSYFTSGAVAERPRQDEERRNHGRERRKQEEGFLAVVAAAGFAILAVVALARPGEDGGFPRNDWLVGTAEEAAFVSFARKYGKEYATREEYLHRLAVFARNAAKAAEHQALDPTAVHGVTPFSDLTEEEFERHFTGLAAAGGAAGRRCGRAGGRGGRQTAPHLDVKGLPSNFDWREKGAVTDVKMQGICGSCWAFSTTGAVEGANFIATGKLLRLSEQQLVDCDHTCDAVEKDACDNGCSGGLMTNAYKYLMEAGGLEEEEAYPYSGRLGRCAFEPGKVAVRVTNFTNVPLGEDQIATYLVRHGPLAGSLLAGLERGLHADVRARVSCPLVCVRRWVNHGVLLVGYGARGSPSCASGTSPTGSSRTHGEAVGRRRVLPAVQGHGACGINTMVSAVTATTVAAEPASGHAES</sequence>
<keyword evidence="5" id="KW-0788">Thiol protease</keyword>
<dbReference type="PANTHER" id="PTHR12411">
    <property type="entry name" value="CYSTEINE PROTEASE FAMILY C1-RELATED"/>
    <property type="match status" value="1"/>
</dbReference>
<evidence type="ECO:0000313" key="13">
    <source>
        <dbReference type="EMBL" id="CAA2615850.1"/>
    </source>
</evidence>
<evidence type="ECO:0000256" key="9">
    <source>
        <dbReference type="SAM" id="MobiDB-lite"/>
    </source>
</evidence>
<feature type="compositionally biased region" description="Basic and acidic residues" evidence="9">
    <location>
        <begin position="1"/>
        <end position="18"/>
    </location>
</feature>
<evidence type="ECO:0000259" key="12">
    <source>
        <dbReference type="SMART" id="SM00848"/>
    </source>
</evidence>
<evidence type="ECO:0000256" key="6">
    <source>
        <dbReference type="ARBA" id="ARBA00023145"/>
    </source>
</evidence>
<dbReference type="PRINTS" id="PR00705">
    <property type="entry name" value="PAPAIN"/>
</dbReference>
<proteinExistence type="inferred from homology"/>
<dbReference type="PROSITE" id="PS00139">
    <property type="entry name" value="THIOL_PROTEASE_CYS"/>
    <property type="match status" value="1"/>
</dbReference>
<accession>A0A7I8IDU4</accession>
<protein>
    <submittedName>
        <fullName evidence="13">Uncharacterized protein</fullName>
    </submittedName>
</protein>
<feature type="domain" description="Peptidase C1A papain C-terminal" evidence="11">
    <location>
        <begin position="224"/>
        <end position="452"/>
    </location>
</feature>
<dbReference type="Proteomes" id="UP001189122">
    <property type="component" value="Unassembled WGS sequence"/>
</dbReference>
<feature type="compositionally biased region" description="Basic and acidic residues" evidence="9">
    <location>
        <begin position="67"/>
        <end position="76"/>
    </location>
</feature>
<dbReference type="GO" id="GO:0008234">
    <property type="term" value="F:cysteine-type peptidase activity"/>
    <property type="evidence" value="ECO:0007669"/>
    <property type="project" value="UniProtKB-KW"/>
</dbReference>
<feature type="region of interest" description="Disordered" evidence="9">
    <location>
        <begin position="406"/>
        <end position="427"/>
    </location>
</feature>
<dbReference type="GO" id="GO:0000323">
    <property type="term" value="C:lytic vacuole"/>
    <property type="evidence" value="ECO:0007669"/>
    <property type="project" value="UniProtKB-ARBA"/>
</dbReference>
<dbReference type="SUPFAM" id="SSF54001">
    <property type="entry name" value="Cysteine proteinases"/>
    <property type="match status" value="1"/>
</dbReference>
<dbReference type="SMART" id="SM00848">
    <property type="entry name" value="Inhibitor_I29"/>
    <property type="match status" value="1"/>
</dbReference>
<dbReference type="Gene3D" id="3.90.70.10">
    <property type="entry name" value="Cysteine proteinases"/>
    <property type="match status" value="1"/>
</dbReference>
<keyword evidence="7" id="KW-1015">Disulfide bond</keyword>
<dbReference type="EMBL" id="LR743589">
    <property type="protein sequence ID" value="CAA2615850.1"/>
    <property type="molecule type" value="Genomic_DNA"/>
</dbReference>
<dbReference type="Pfam" id="PF08246">
    <property type="entry name" value="Inhibitor_I29"/>
    <property type="match status" value="1"/>
</dbReference>
<evidence type="ECO:0000256" key="8">
    <source>
        <dbReference type="ARBA" id="ARBA00023180"/>
    </source>
</evidence>
<keyword evidence="8" id="KW-0325">Glycoprotein</keyword>
<comment type="similarity">
    <text evidence="1">Belongs to the peptidase C1 family.</text>
</comment>